<reference evidence="6" key="3">
    <citation type="submission" date="2025-04" db="UniProtKB">
        <authorList>
            <consortium name="RefSeq"/>
        </authorList>
    </citation>
    <scope>IDENTIFICATION</scope>
    <source>
        <strain evidence="6">CBS 304.34</strain>
    </source>
</reference>
<dbReference type="Proteomes" id="UP000504636">
    <property type="component" value="Unplaced"/>
</dbReference>
<evidence type="ECO:0000256" key="1">
    <source>
        <dbReference type="ARBA" id="ARBA00022737"/>
    </source>
</evidence>
<sequence length="358" mass="39562">MFEELLELEKDQIKNSKVGEEESSWFKPNFQYSRIRRDAFAQATNQVLATVKEISEQPKNSTGLCELVNELLVLGHENIVPELKTLGWDFVEFTRHGPAGASAACSATHMLADKGYSHILERVGAGVTQYDDIAWAKSMETERNYNVGEVKPILPGACARALPNLPVVKVLVEKLGVDINAQLRSHSYRPRGGYQDQVNASSLHILAAASHWWQFEALEFLLERGANTEVRNEIGETPLHVALTCMNETRKDNDRFVEALLKHGADPNAADQDGKTCLYYATTTPRLISLLVERGANVNGGSKPPLIEAIENQNLDVVQCLLAAGADVNLPYAQEPPDNPTWASRNASKFSKIRISPS</sequence>
<dbReference type="PANTHER" id="PTHR24189:SF50">
    <property type="entry name" value="ANKYRIN REPEAT AND SOCS BOX PROTEIN 2"/>
    <property type="match status" value="1"/>
</dbReference>
<feature type="repeat" description="ANK" evidence="3">
    <location>
        <begin position="301"/>
        <end position="333"/>
    </location>
</feature>
<dbReference type="InterPro" id="IPR002110">
    <property type="entry name" value="Ankyrin_rpt"/>
</dbReference>
<reference evidence="6" key="2">
    <citation type="submission" date="2020-04" db="EMBL/GenBank/DDBJ databases">
        <authorList>
            <consortium name="NCBI Genome Project"/>
        </authorList>
    </citation>
    <scope>NUCLEOTIDE SEQUENCE</scope>
    <source>
        <strain evidence="6">CBS 304.34</strain>
    </source>
</reference>
<feature type="non-terminal residue" evidence="4">
    <location>
        <position position="358"/>
    </location>
</feature>
<evidence type="ECO:0000313" key="5">
    <source>
        <dbReference type="Proteomes" id="UP000504636"/>
    </source>
</evidence>
<dbReference type="GeneID" id="54458391"/>
<dbReference type="OrthoDB" id="4772757at2759"/>
<dbReference type="InterPro" id="IPR036770">
    <property type="entry name" value="Ankyrin_rpt-contain_sf"/>
</dbReference>
<dbReference type="PROSITE" id="PS50297">
    <property type="entry name" value="ANK_REP_REGION"/>
    <property type="match status" value="1"/>
</dbReference>
<keyword evidence="5" id="KW-1185">Reference proteome</keyword>
<dbReference type="PANTHER" id="PTHR24189">
    <property type="entry name" value="MYOTROPHIN"/>
    <property type="match status" value="1"/>
</dbReference>
<dbReference type="SMART" id="SM00248">
    <property type="entry name" value="ANK"/>
    <property type="match status" value="4"/>
</dbReference>
<dbReference type="InterPro" id="IPR050745">
    <property type="entry name" value="Multifunctional_regulatory"/>
</dbReference>
<evidence type="ECO:0000313" key="4">
    <source>
        <dbReference type="EMBL" id="KAF2815454.1"/>
    </source>
</evidence>
<evidence type="ECO:0000313" key="6">
    <source>
        <dbReference type="RefSeq" id="XP_033582418.1"/>
    </source>
</evidence>
<gene>
    <name evidence="4 6" type="ORF">BDZ99DRAFT_435790</name>
</gene>
<keyword evidence="2 3" id="KW-0040">ANK repeat</keyword>
<keyword evidence="1" id="KW-0677">Repeat</keyword>
<accession>A0A6A6Z585</accession>
<dbReference type="Gene3D" id="1.25.40.20">
    <property type="entry name" value="Ankyrin repeat-containing domain"/>
    <property type="match status" value="1"/>
</dbReference>
<dbReference type="SUPFAM" id="SSF48403">
    <property type="entry name" value="Ankyrin repeat"/>
    <property type="match status" value="1"/>
</dbReference>
<evidence type="ECO:0000256" key="2">
    <source>
        <dbReference type="ARBA" id="ARBA00023043"/>
    </source>
</evidence>
<proteinExistence type="predicted"/>
<reference evidence="4 6" key="1">
    <citation type="journal article" date="2020" name="Stud. Mycol.">
        <title>101 Dothideomycetes genomes: a test case for predicting lifestyles and emergence of pathogens.</title>
        <authorList>
            <person name="Haridas S."/>
            <person name="Albert R."/>
            <person name="Binder M."/>
            <person name="Bloem J."/>
            <person name="Labutti K."/>
            <person name="Salamov A."/>
            <person name="Andreopoulos B."/>
            <person name="Baker S."/>
            <person name="Barry K."/>
            <person name="Bills G."/>
            <person name="Bluhm B."/>
            <person name="Cannon C."/>
            <person name="Castanera R."/>
            <person name="Culley D."/>
            <person name="Daum C."/>
            <person name="Ezra D."/>
            <person name="Gonzalez J."/>
            <person name="Henrissat B."/>
            <person name="Kuo A."/>
            <person name="Liang C."/>
            <person name="Lipzen A."/>
            <person name="Lutzoni F."/>
            <person name="Magnuson J."/>
            <person name="Mondo S."/>
            <person name="Nolan M."/>
            <person name="Ohm R."/>
            <person name="Pangilinan J."/>
            <person name="Park H.-J."/>
            <person name="Ramirez L."/>
            <person name="Alfaro M."/>
            <person name="Sun H."/>
            <person name="Tritt A."/>
            <person name="Yoshinaga Y."/>
            <person name="Zwiers L.-H."/>
            <person name="Turgeon B."/>
            <person name="Goodwin S."/>
            <person name="Spatafora J."/>
            <person name="Crous P."/>
            <person name="Grigoriev I."/>
        </authorList>
    </citation>
    <scope>NUCLEOTIDE SEQUENCE</scope>
    <source>
        <strain evidence="4 6">CBS 304.34</strain>
    </source>
</reference>
<dbReference type="AlphaFoldDB" id="A0A6A6Z585"/>
<dbReference type="PROSITE" id="PS50088">
    <property type="entry name" value="ANK_REPEAT"/>
    <property type="match status" value="2"/>
</dbReference>
<feature type="repeat" description="ANK" evidence="3">
    <location>
        <begin position="234"/>
        <end position="272"/>
    </location>
</feature>
<dbReference type="RefSeq" id="XP_033582418.1">
    <property type="nucleotide sequence ID" value="XM_033717498.1"/>
</dbReference>
<organism evidence="4">
    <name type="scientific">Mytilinidion resinicola</name>
    <dbReference type="NCBI Taxonomy" id="574789"/>
    <lineage>
        <taxon>Eukaryota</taxon>
        <taxon>Fungi</taxon>
        <taxon>Dikarya</taxon>
        <taxon>Ascomycota</taxon>
        <taxon>Pezizomycotina</taxon>
        <taxon>Dothideomycetes</taxon>
        <taxon>Pleosporomycetidae</taxon>
        <taxon>Mytilinidiales</taxon>
        <taxon>Mytilinidiaceae</taxon>
        <taxon>Mytilinidion</taxon>
    </lineage>
</organism>
<dbReference type="EMBL" id="MU003694">
    <property type="protein sequence ID" value="KAF2815454.1"/>
    <property type="molecule type" value="Genomic_DNA"/>
</dbReference>
<name>A0A6A6Z585_9PEZI</name>
<evidence type="ECO:0000256" key="3">
    <source>
        <dbReference type="PROSITE-ProRule" id="PRU00023"/>
    </source>
</evidence>
<dbReference type="Pfam" id="PF12796">
    <property type="entry name" value="Ank_2"/>
    <property type="match status" value="1"/>
</dbReference>
<protein>
    <submittedName>
        <fullName evidence="4 6">Ankyrin</fullName>
    </submittedName>
</protein>